<reference evidence="2 3" key="1">
    <citation type="journal article" date="2015" name="Nature">
        <title>rRNA introns, odd ribosomes, and small enigmatic genomes across a large radiation of phyla.</title>
        <authorList>
            <person name="Brown C.T."/>
            <person name="Hug L.A."/>
            <person name="Thomas B.C."/>
            <person name="Sharon I."/>
            <person name="Castelle C.J."/>
            <person name="Singh A."/>
            <person name="Wilkins M.J."/>
            <person name="Williams K.H."/>
            <person name="Banfield J.F."/>
        </authorList>
    </citation>
    <scope>NUCLEOTIDE SEQUENCE [LARGE SCALE GENOMIC DNA]</scope>
</reference>
<comment type="caution">
    <text evidence="2">The sequence shown here is derived from an EMBL/GenBank/DDBJ whole genome shotgun (WGS) entry which is preliminary data.</text>
</comment>
<accession>A0A0G0PVA5</accession>
<evidence type="ECO:0000256" key="1">
    <source>
        <dbReference type="SAM" id="Phobius"/>
    </source>
</evidence>
<evidence type="ECO:0000313" key="2">
    <source>
        <dbReference type="EMBL" id="KKQ93251.1"/>
    </source>
</evidence>
<proteinExistence type="predicted"/>
<dbReference type="Gene3D" id="3.30.700.10">
    <property type="entry name" value="Glycoprotein, Type 4 Pilin"/>
    <property type="match status" value="1"/>
</dbReference>
<name>A0A0G0PVA5_9BACT</name>
<sequence length="204" mass="22917">MKPFTKTEAIIVSLIFLIVFGITSLGLKTSLRRSRDAGRKSDLGALSEALHAFYEDYGFFPPSDDGKIKMCKAENFDSVLARMKEEKRFDLGGLETALIPCEWGSDALADILDEAGLVYLERIPIDPRDGQGIKFLYLSNTRRFQIYAYLEGEVEEGGYDEKIVARNLPCGEKICSFGKSSGDTPLDKSFEKYEEELDRLRTGK</sequence>
<evidence type="ECO:0008006" key="4">
    <source>
        <dbReference type="Google" id="ProtNLM"/>
    </source>
</evidence>
<dbReference type="AlphaFoldDB" id="A0A0G0PVA5"/>
<dbReference type="Proteomes" id="UP000034932">
    <property type="component" value="Unassembled WGS sequence"/>
</dbReference>
<gene>
    <name evidence="2" type="ORF">UT19_C0015G0012</name>
</gene>
<feature type="transmembrane region" description="Helical" evidence="1">
    <location>
        <begin position="12"/>
        <end position="31"/>
    </location>
</feature>
<dbReference type="STRING" id="1618573.UT19_C0015G0012"/>
<keyword evidence="1" id="KW-0472">Membrane</keyword>
<dbReference type="EMBL" id="LBVW01000015">
    <property type="protein sequence ID" value="KKQ93251.1"/>
    <property type="molecule type" value="Genomic_DNA"/>
</dbReference>
<organism evidence="2 3">
    <name type="scientific">Candidatus Woesebacteria bacterium GW2011_GWB1_39_10b</name>
    <dbReference type="NCBI Taxonomy" id="1618573"/>
    <lineage>
        <taxon>Bacteria</taxon>
        <taxon>Candidatus Woeseibacteriota</taxon>
    </lineage>
</organism>
<evidence type="ECO:0000313" key="3">
    <source>
        <dbReference type="Proteomes" id="UP000034932"/>
    </source>
</evidence>
<keyword evidence="1" id="KW-1133">Transmembrane helix</keyword>
<keyword evidence="1" id="KW-0812">Transmembrane</keyword>
<protein>
    <recommendedName>
        <fullName evidence="4">Type II secretion system protein GspG C-terminal domain-containing protein</fullName>
    </recommendedName>
</protein>